<evidence type="ECO:0000313" key="2">
    <source>
        <dbReference type="EMBL" id="WLQ69382.1"/>
    </source>
</evidence>
<dbReference type="EMBL" id="CP120984">
    <property type="protein sequence ID" value="WLQ69382.1"/>
    <property type="molecule type" value="Genomic_DNA"/>
</dbReference>
<protein>
    <submittedName>
        <fullName evidence="2">Helix-turn-helix domain-containing protein</fullName>
    </submittedName>
</protein>
<dbReference type="Gene3D" id="1.25.40.10">
    <property type="entry name" value="Tetratricopeptide repeat domain"/>
    <property type="match status" value="2"/>
</dbReference>
<dbReference type="InterPro" id="IPR006597">
    <property type="entry name" value="Sel1-like"/>
</dbReference>
<dbReference type="Proteomes" id="UP001224433">
    <property type="component" value="Plasmid unnamed1"/>
</dbReference>
<organism evidence="2 3">
    <name type="scientific">Streptomyces glycanivorans</name>
    <dbReference type="NCBI Taxonomy" id="3033808"/>
    <lineage>
        <taxon>Bacteria</taxon>
        <taxon>Bacillati</taxon>
        <taxon>Actinomycetota</taxon>
        <taxon>Actinomycetes</taxon>
        <taxon>Kitasatosporales</taxon>
        <taxon>Streptomycetaceae</taxon>
        <taxon>Streptomyces</taxon>
    </lineage>
</organism>
<accession>A0ABY9JNZ9</accession>
<sequence length="932" mass="100097">MMNTDEHIGYGSGPVQSGKTERNTALTALRERLEDGLAKARLTKTQLAARADLGRTTVQTAFQPNGPVPSAATVAALAQALKLSKSELLELRRSAVDGNGGPAVWDNSDDEARACPGRPIKQWNPHELEVHPAGPALITPGSKAGTGRILPGYVSRAHDRVLADEVHAAGTGSSALVMLVGSSSTGKTRACWEAVQPLAGQGWRLWHPFDPTRAEAAFSDLMRVGARTVVWLNEAQHYLGDVAHGERIAAAVHQLLTDSARGPVLILGTLWPEFAAQLTAQPAPRAPDPHSRARELLAGRTVVVPEAFDREALAGAAALAENGDRLLADALTRTSTDGRMTQDLAGAPELLRRHQQGTPAAQAILNTAMDARRLGVGLHLPQAFLTDAATDYLADLDYDQLPEDWAERAYAELAEPVHGKQAPLRRTGIRPRRRPPGELDSTTVATAAAGSGPIFRLADYLEQHGRTSRHLLCPPASFWHAAHAHLISPDDLNSLANAAQDRHRLQWAHHLRYRAAATGSTHAQVRLAELAQFAGDRDSAEAYFEQAAEAGNTIAMVRLAKLREASENRVVATVLEEATTAGDAATTDVETMMQRSQAQARQMREENVGAEAWYQRAANAGAVEAMMWLARAREKRGDREGAEALYQQAADNGDTSALVKLVGLRERHGDIEGTGTAGLHEPNGHMSGAETLYQHAADNGDIDALLQLARARERRGDNVGAASLYEQAVNAGAVEAMMQLARAREKRGDREGAEALYQQAADNGDTSALVKLVGLRERHGDLEGAEALAHNAATSNDTEGFILLAQMREGSGDEDSAESLYQEAVNAGDTAAMVQLAQLWEKRGDAHSAERLVQRAADLGHTAALVQLAHLREGLGDLSGADALYLQAADTGRPVYTVSLNRWPWGLDPDGTPTVPWERGRRQRTTSPEGEY</sequence>
<keyword evidence="3" id="KW-1185">Reference proteome</keyword>
<proteinExistence type="predicted"/>
<dbReference type="InterPro" id="IPR019734">
    <property type="entry name" value="TPR_rpt"/>
</dbReference>
<dbReference type="InterPro" id="IPR050767">
    <property type="entry name" value="Sel1_AlgK"/>
</dbReference>
<dbReference type="SUPFAM" id="SSF47413">
    <property type="entry name" value="lambda repressor-like DNA-binding domains"/>
    <property type="match status" value="1"/>
</dbReference>
<dbReference type="Pfam" id="PF13176">
    <property type="entry name" value="TPR_7"/>
    <property type="match status" value="1"/>
</dbReference>
<dbReference type="InterPro" id="IPR011990">
    <property type="entry name" value="TPR-like_helical_dom_sf"/>
</dbReference>
<evidence type="ECO:0000313" key="3">
    <source>
        <dbReference type="Proteomes" id="UP001224433"/>
    </source>
</evidence>
<keyword evidence="2" id="KW-0614">Plasmid</keyword>
<dbReference type="PANTHER" id="PTHR11102">
    <property type="entry name" value="SEL-1-LIKE PROTEIN"/>
    <property type="match status" value="1"/>
</dbReference>
<feature type="region of interest" description="Disordered" evidence="1">
    <location>
        <begin position="421"/>
        <end position="441"/>
    </location>
</feature>
<dbReference type="RefSeq" id="WP_306105447.1">
    <property type="nucleotide sequence ID" value="NZ_CP120984.1"/>
</dbReference>
<gene>
    <name evidence="2" type="ORF">P8A20_38390</name>
</gene>
<dbReference type="SUPFAM" id="SSF81901">
    <property type="entry name" value="HCP-like"/>
    <property type="match status" value="3"/>
</dbReference>
<geneLocation type="plasmid" evidence="2 3">
    <name>unnamed1</name>
</geneLocation>
<evidence type="ECO:0000256" key="1">
    <source>
        <dbReference type="SAM" id="MobiDB-lite"/>
    </source>
</evidence>
<reference evidence="2 3" key="1">
    <citation type="submission" date="2023-03" db="EMBL/GenBank/DDBJ databases">
        <title>Isolation and description of six Streptomyces strains from soil environments, able to metabolize different microbial glucans.</title>
        <authorList>
            <person name="Widen T."/>
            <person name="Larsbrink J."/>
        </authorList>
    </citation>
    <scope>NUCLEOTIDE SEQUENCE [LARGE SCALE GENOMIC DNA]</scope>
    <source>
        <strain evidence="2 3">Alt3</strain>
        <plasmid evidence="2 3">unnamed1</plasmid>
    </source>
</reference>
<name>A0ABY9JNZ9_9ACTN</name>
<dbReference type="SMART" id="SM00671">
    <property type="entry name" value="SEL1"/>
    <property type="match status" value="5"/>
</dbReference>
<dbReference type="PANTHER" id="PTHR11102:SF160">
    <property type="entry name" value="ERAD-ASSOCIATED E3 UBIQUITIN-PROTEIN LIGASE COMPONENT HRD3"/>
    <property type="match status" value="1"/>
</dbReference>
<dbReference type="InterPro" id="IPR010982">
    <property type="entry name" value="Lambda_DNA-bd_dom_sf"/>
</dbReference>
<feature type="region of interest" description="Disordered" evidence="1">
    <location>
        <begin position="907"/>
        <end position="932"/>
    </location>
</feature>
<feature type="region of interest" description="Disordered" evidence="1">
    <location>
        <begin position="1"/>
        <end position="21"/>
    </location>
</feature>